<dbReference type="EnsemblMetazoa" id="AALFPA23_012932.R18649">
    <property type="protein sequence ID" value="AALFPA23_012932.P18649"/>
    <property type="gene ID" value="AALFPA23_012932"/>
</dbReference>
<sequence>MNIDALPQEFPPSSIDCKRQGITHISAWADKDEFLSVFNRIYQPSKAPLEAKTSALQTLKVWKIRQGKHTPVSVLCTITILEAQLFDGKNSEQDGRTGMANEVRSMYAGAFTRFINHLTEYRQQSGVGKKGSMVNRVKEIGIEGFLVELRHLCSHSSMSIAVDVFRRSAEYCMNWLKASFWKRELEQMQSCEKKQIKGVGLGEKFRSELEYIAKVYDVVTKAIHKGAKSMSSAEKELTPGQFQFLQEHIRANNVDQLHTVVLDVLRYLSDKIQLPKHPETVPTICNVFLECCQYMFEAPVNGNTQGLASIHQQFFQTLVAKGYIQLFWEKLMEMCEDEQETPERRQGAKFWATEIALAFRLLKKFKKLLQKNSEATLRFNPKENARKMSKTVRAIYQNKLRVDLNNTIVLGMSGNCPWHLRLSRTYLMARIVNVNAYTKEILPVILALAEPHLKLSQRETVEAAAEKYTMNYLSTLEDGAEPESVQATSTPKRSGAGSAVRRHDKIYTLDDILRKRNSDGDDGASAAKKPKQLGVWKSTDGEDLDWGKCPLGKLVWE</sequence>
<keyword evidence="3" id="KW-1185">Reference proteome</keyword>
<feature type="region of interest" description="Disordered" evidence="1">
    <location>
        <begin position="479"/>
        <end position="500"/>
    </location>
</feature>
<dbReference type="EnsemblMetazoa" id="AALFPA23_012932.R18650">
    <property type="protein sequence ID" value="AALFPA23_012932.P18650"/>
    <property type="gene ID" value="AALFPA23_012932"/>
</dbReference>
<dbReference type="InterPro" id="IPR007174">
    <property type="entry name" value="Las1"/>
</dbReference>
<evidence type="ECO:0000313" key="2">
    <source>
        <dbReference type="EnsemblMetazoa" id="AALFPA23_012932.P18649"/>
    </source>
</evidence>
<evidence type="ECO:0000256" key="1">
    <source>
        <dbReference type="SAM" id="MobiDB-lite"/>
    </source>
</evidence>
<protein>
    <submittedName>
        <fullName evidence="2">Uncharacterized protein</fullName>
    </submittedName>
</protein>
<proteinExistence type="predicted"/>
<reference evidence="3" key="1">
    <citation type="journal article" date="2015" name="Proc. Natl. Acad. Sci. U.S.A.">
        <title>Genome sequence of the Asian Tiger mosquito, Aedes albopictus, reveals insights into its biology, genetics, and evolution.</title>
        <authorList>
            <person name="Chen X.G."/>
            <person name="Jiang X."/>
            <person name="Gu J."/>
            <person name="Xu M."/>
            <person name="Wu Y."/>
            <person name="Deng Y."/>
            <person name="Zhang C."/>
            <person name="Bonizzoni M."/>
            <person name="Dermauw W."/>
            <person name="Vontas J."/>
            <person name="Armbruster P."/>
            <person name="Huang X."/>
            <person name="Yang Y."/>
            <person name="Zhang H."/>
            <person name="He W."/>
            <person name="Peng H."/>
            <person name="Liu Y."/>
            <person name="Wu K."/>
            <person name="Chen J."/>
            <person name="Lirakis M."/>
            <person name="Topalis P."/>
            <person name="Van Leeuwen T."/>
            <person name="Hall A.B."/>
            <person name="Jiang X."/>
            <person name="Thorpe C."/>
            <person name="Mueller R.L."/>
            <person name="Sun C."/>
            <person name="Waterhouse R.M."/>
            <person name="Yan G."/>
            <person name="Tu Z.J."/>
            <person name="Fang X."/>
            <person name="James A.A."/>
        </authorList>
    </citation>
    <scope>NUCLEOTIDE SEQUENCE [LARGE SCALE GENOMIC DNA]</scope>
    <source>
        <strain evidence="3">Foshan</strain>
    </source>
</reference>
<feature type="region of interest" description="Disordered" evidence="1">
    <location>
        <begin position="515"/>
        <end position="542"/>
    </location>
</feature>
<dbReference type="PANTHER" id="PTHR15002:SF0">
    <property type="entry name" value="RIBOSOMAL BIOGENESIS PROTEIN LAS1L"/>
    <property type="match status" value="1"/>
</dbReference>
<evidence type="ECO:0000313" key="3">
    <source>
        <dbReference type="Proteomes" id="UP000069940"/>
    </source>
</evidence>
<dbReference type="PANTHER" id="PTHR15002">
    <property type="entry name" value="RIBOSOMAL BIOGENESIS PROTEIN LAS1L"/>
    <property type="match status" value="1"/>
</dbReference>
<reference evidence="2" key="2">
    <citation type="submission" date="2025-05" db="UniProtKB">
        <authorList>
            <consortium name="EnsemblMetazoa"/>
        </authorList>
    </citation>
    <scope>IDENTIFICATION</scope>
    <source>
        <strain evidence="2">Foshan</strain>
    </source>
</reference>
<dbReference type="Proteomes" id="UP000069940">
    <property type="component" value="Unassembled WGS sequence"/>
</dbReference>
<name>A0ABM1YX76_AEDAL</name>
<organism evidence="2 3">
    <name type="scientific">Aedes albopictus</name>
    <name type="common">Asian tiger mosquito</name>
    <name type="synonym">Stegomyia albopicta</name>
    <dbReference type="NCBI Taxonomy" id="7160"/>
    <lineage>
        <taxon>Eukaryota</taxon>
        <taxon>Metazoa</taxon>
        <taxon>Ecdysozoa</taxon>
        <taxon>Arthropoda</taxon>
        <taxon>Hexapoda</taxon>
        <taxon>Insecta</taxon>
        <taxon>Pterygota</taxon>
        <taxon>Neoptera</taxon>
        <taxon>Endopterygota</taxon>
        <taxon>Diptera</taxon>
        <taxon>Nematocera</taxon>
        <taxon>Culicoidea</taxon>
        <taxon>Culicidae</taxon>
        <taxon>Culicinae</taxon>
        <taxon>Aedini</taxon>
        <taxon>Aedes</taxon>
        <taxon>Stegomyia</taxon>
    </lineage>
</organism>
<dbReference type="Pfam" id="PF04031">
    <property type="entry name" value="Las1"/>
    <property type="match status" value="1"/>
</dbReference>
<dbReference type="RefSeq" id="XP_029726482.2">
    <property type="nucleotide sequence ID" value="XM_029870622.2"/>
</dbReference>
<dbReference type="GeneID" id="109623133"/>
<accession>A0ABM1YX76</accession>
<dbReference type="RefSeq" id="XP_019933173.3">
    <property type="nucleotide sequence ID" value="XM_020077614.3"/>
</dbReference>